<feature type="compositionally biased region" description="Basic and acidic residues" evidence="1">
    <location>
        <begin position="23"/>
        <end position="59"/>
    </location>
</feature>
<dbReference type="Proteomes" id="UP000595437">
    <property type="component" value="Chromosome 12"/>
</dbReference>
<organism evidence="2 3">
    <name type="scientific">Caligus rogercresseyi</name>
    <name type="common">Sea louse</name>
    <dbReference type="NCBI Taxonomy" id="217165"/>
    <lineage>
        <taxon>Eukaryota</taxon>
        <taxon>Metazoa</taxon>
        <taxon>Ecdysozoa</taxon>
        <taxon>Arthropoda</taxon>
        <taxon>Crustacea</taxon>
        <taxon>Multicrustacea</taxon>
        <taxon>Hexanauplia</taxon>
        <taxon>Copepoda</taxon>
        <taxon>Siphonostomatoida</taxon>
        <taxon>Caligidae</taxon>
        <taxon>Caligus</taxon>
    </lineage>
</organism>
<feature type="non-terminal residue" evidence="2">
    <location>
        <position position="71"/>
    </location>
</feature>
<evidence type="ECO:0000313" key="3">
    <source>
        <dbReference type="Proteomes" id="UP000595437"/>
    </source>
</evidence>
<reference evidence="3" key="1">
    <citation type="submission" date="2021-01" db="EMBL/GenBank/DDBJ databases">
        <title>Caligus Genome Assembly.</title>
        <authorList>
            <person name="Gallardo-Escarate C."/>
        </authorList>
    </citation>
    <scope>NUCLEOTIDE SEQUENCE [LARGE SCALE GENOMIC DNA]</scope>
</reference>
<keyword evidence="3" id="KW-1185">Reference proteome</keyword>
<accession>A0A7T8GTZ0</accession>
<name>A0A7T8GTZ0_CALRO</name>
<evidence type="ECO:0000256" key="1">
    <source>
        <dbReference type="SAM" id="MobiDB-lite"/>
    </source>
</evidence>
<gene>
    <name evidence="2" type="ORF">FKW44_018132</name>
</gene>
<protein>
    <submittedName>
        <fullName evidence="2">Uncharacterized protein</fullName>
    </submittedName>
</protein>
<dbReference type="EMBL" id="CP045901">
    <property type="protein sequence ID" value="QQP37745.1"/>
    <property type="molecule type" value="Genomic_DNA"/>
</dbReference>
<dbReference type="AlphaFoldDB" id="A0A7T8GTZ0"/>
<feature type="region of interest" description="Disordered" evidence="1">
    <location>
        <begin position="1"/>
        <end position="59"/>
    </location>
</feature>
<proteinExistence type="predicted"/>
<sequence>MDWDPDPLSGSNSSENYSEEDTALERLAKPGDLSEHVQESQKSSKESAKEPELRESEVDYILKKHLKEDLL</sequence>
<evidence type="ECO:0000313" key="2">
    <source>
        <dbReference type="EMBL" id="QQP37745.1"/>
    </source>
</evidence>